<organism evidence="6 7">
    <name type="scientific">Stephania japonica</name>
    <dbReference type="NCBI Taxonomy" id="461633"/>
    <lineage>
        <taxon>Eukaryota</taxon>
        <taxon>Viridiplantae</taxon>
        <taxon>Streptophyta</taxon>
        <taxon>Embryophyta</taxon>
        <taxon>Tracheophyta</taxon>
        <taxon>Spermatophyta</taxon>
        <taxon>Magnoliopsida</taxon>
        <taxon>Ranunculales</taxon>
        <taxon>Menispermaceae</taxon>
        <taxon>Menispermoideae</taxon>
        <taxon>Cissampelideae</taxon>
        <taxon>Stephania</taxon>
    </lineage>
</organism>
<dbReference type="Proteomes" id="UP001417504">
    <property type="component" value="Unassembled WGS sequence"/>
</dbReference>
<dbReference type="PANTHER" id="PTHR45844">
    <property type="entry name" value="TRANSCRIPTION FACTOR BHLH30"/>
    <property type="match status" value="1"/>
</dbReference>
<evidence type="ECO:0000313" key="6">
    <source>
        <dbReference type="EMBL" id="KAK9109126.1"/>
    </source>
</evidence>
<dbReference type="InterPro" id="IPR036638">
    <property type="entry name" value="HLH_DNA-bd_sf"/>
</dbReference>
<dbReference type="AlphaFoldDB" id="A0AAP0I5T0"/>
<evidence type="ECO:0000256" key="3">
    <source>
        <dbReference type="ARBA" id="ARBA00023163"/>
    </source>
</evidence>
<feature type="domain" description="ACT" evidence="5">
    <location>
        <begin position="132"/>
        <end position="208"/>
    </location>
</feature>
<dbReference type="InterPro" id="IPR045847">
    <property type="entry name" value="AIG1-like"/>
</dbReference>
<name>A0AAP0I5T0_9MAGN</name>
<reference evidence="6 7" key="1">
    <citation type="submission" date="2024-01" db="EMBL/GenBank/DDBJ databases">
        <title>Genome assemblies of Stephania.</title>
        <authorList>
            <person name="Yang L."/>
        </authorList>
    </citation>
    <scope>NUCLEOTIDE SEQUENCE [LARGE SCALE GENOMIC DNA]</scope>
    <source>
        <strain evidence="6">QJT</strain>
        <tissue evidence="6">Leaf</tissue>
    </source>
</reference>
<dbReference type="Gene3D" id="4.10.280.10">
    <property type="entry name" value="Helix-loop-helix DNA-binding domain"/>
    <property type="match status" value="1"/>
</dbReference>
<feature type="domain" description="BHLH" evidence="4">
    <location>
        <begin position="22"/>
        <end position="71"/>
    </location>
</feature>
<dbReference type="PANTHER" id="PTHR45844:SF16">
    <property type="entry name" value="TRANSCRIPTION FACTOR BHLH30-LIKE"/>
    <property type="match status" value="1"/>
</dbReference>
<gene>
    <name evidence="6" type="ORF">Sjap_017186</name>
</gene>
<keyword evidence="2" id="KW-0238">DNA-binding</keyword>
<keyword evidence="3" id="KW-0804">Transcription</keyword>
<dbReference type="GO" id="GO:0003700">
    <property type="term" value="F:DNA-binding transcription factor activity"/>
    <property type="evidence" value="ECO:0007669"/>
    <property type="project" value="InterPro"/>
</dbReference>
<dbReference type="PROSITE" id="PS50888">
    <property type="entry name" value="BHLH"/>
    <property type="match status" value="1"/>
</dbReference>
<evidence type="ECO:0000313" key="7">
    <source>
        <dbReference type="Proteomes" id="UP001417504"/>
    </source>
</evidence>
<dbReference type="SUPFAM" id="SSF47459">
    <property type="entry name" value="HLH, helix-loop-helix DNA-binding domain"/>
    <property type="match status" value="1"/>
</dbReference>
<evidence type="ECO:0000256" key="2">
    <source>
        <dbReference type="ARBA" id="ARBA00023125"/>
    </source>
</evidence>
<dbReference type="GO" id="GO:0003677">
    <property type="term" value="F:DNA binding"/>
    <property type="evidence" value="ECO:0007669"/>
    <property type="project" value="UniProtKB-KW"/>
</dbReference>
<dbReference type="SUPFAM" id="SSF55021">
    <property type="entry name" value="ACT-like"/>
    <property type="match status" value="1"/>
</dbReference>
<sequence length="253" mass="27887">MEKSSIINNGVVSDAISSKSASASKSHSEAERRRRERINAHLATLRTLLPNTIKTDKASLLAEVVQHVKDLKNRAQDGDRTTTEQKPWAVPGETDELTVGYCEEGPQGRWDPESRHRQVGGTSLVVVVVRVRVSMSCEDRPGLLTEVTRAVRSVRGRVVRAEMGTVGGRTRSGLVVEFVGRERGEGHHELLGVLRRALKGVMDRPSPHHHDWNKQPQVLSGNKRPRFVSHPLICYSTQASSSIGLNSGCIDLI</sequence>
<dbReference type="Pfam" id="PF00010">
    <property type="entry name" value="HLH"/>
    <property type="match status" value="1"/>
</dbReference>
<dbReference type="SMART" id="SM00353">
    <property type="entry name" value="HLH"/>
    <property type="match status" value="1"/>
</dbReference>
<keyword evidence="7" id="KW-1185">Reference proteome</keyword>
<dbReference type="InterPro" id="IPR045865">
    <property type="entry name" value="ACT-like_dom_sf"/>
</dbReference>
<keyword evidence="1" id="KW-0805">Transcription regulation</keyword>
<proteinExistence type="predicted"/>
<comment type="caution">
    <text evidence="6">The sequence shown here is derived from an EMBL/GenBank/DDBJ whole genome shotgun (WGS) entry which is preliminary data.</text>
</comment>
<evidence type="ECO:0000259" key="5">
    <source>
        <dbReference type="PROSITE" id="PS51671"/>
    </source>
</evidence>
<evidence type="ECO:0000259" key="4">
    <source>
        <dbReference type="PROSITE" id="PS50888"/>
    </source>
</evidence>
<dbReference type="PROSITE" id="PS51671">
    <property type="entry name" value="ACT"/>
    <property type="match status" value="1"/>
</dbReference>
<evidence type="ECO:0008006" key="8">
    <source>
        <dbReference type="Google" id="ProtNLM"/>
    </source>
</evidence>
<dbReference type="InterPro" id="IPR011598">
    <property type="entry name" value="bHLH_dom"/>
</dbReference>
<dbReference type="EMBL" id="JBBNAE010000007">
    <property type="protein sequence ID" value="KAK9109126.1"/>
    <property type="molecule type" value="Genomic_DNA"/>
</dbReference>
<dbReference type="GO" id="GO:0046983">
    <property type="term" value="F:protein dimerization activity"/>
    <property type="evidence" value="ECO:0007669"/>
    <property type="project" value="InterPro"/>
</dbReference>
<dbReference type="Gene3D" id="3.30.70.260">
    <property type="match status" value="1"/>
</dbReference>
<accession>A0AAP0I5T0</accession>
<dbReference type="InterPro" id="IPR002912">
    <property type="entry name" value="ACT_dom"/>
</dbReference>
<evidence type="ECO:0000256" key="1">
    <source>
        <dbReference type="ARBA" id="ARBA00023015"/>
    </source>
</evidence>
<protein>
    <recommendedName>
        <fullName evidence="8">BHLH domain-containing protein</fullName>
    </recommendedName>
</protein>